<keyword evidence="4" id="KW-1185">Reference proteome</keyword>
<evidence type="ECO:0000256" key="2">
    <source>
        <dbReference type="SAM" id="Phobius"/>
    </source>
</evidence>
<organism evidence="3 4">
    <name type="scientific">Rangifer tarandus platyrhynchus</name>
    <name type="common">Svalbard reindeer</name>
    <dbReference type="NCBI Taxonomy" id="3082113"/>
    <lineage>
        <taxon>Eukaryota</taxon>
        <taxon>Metazoa</taxon>
        <taxon>Chordata</taxon>
        <taxon>Craniata</taxon>
        <taxon>Vertebrata</taxon>
        <taxon>Euteleostomi</taxon>
        <taxon>Mammalia</taxon>
        <taxon>Eutheria</taxon>
        <taxon>Laurasiatheria</taxon>
        <taxon>Artiodactyla</taxon>
        <taxon>Ruminantia</taxon>
        <taxon>Pecora</taxon>
        <taxon>Cervidae</taxon>
        <taxon>Odocoileinae</taxon>
        <taxon>Rangifer</taxon>
    </lineage>
</organism>
<feature type="transmembrane region" description="Helical" evidence="2">
    <location>
        <begin position="78"/>
        <end position="97"/>
    </location>
</feature>
<feature type="region of interest" description="Disordered" evidence="1">
    <location>
        <begin position="1"/>
        <end position="22"/>
    </location>
</feature>
<sequence length="111" mass="12456">MSSFHQDEAEAPHTRGKAPVMSSTLRITCQSPCHVIDLKNHTHEACPWVLKTLVMFRGSLRVSHQEEGDYFSTRCSSGFYLVPVLTPVFHLALVVGFQNAQGRDLFKRVLG</sequence>
<name>A0ABN8ZKQ3_RANTA</name>
<dbReference type="EMBL" id="OX459940">
    <property type="protein sequence ID" value="CAI9174095.1"/>
    <property type="molecule type" value="Genomic_DNA"/>
</dbReference>
<evidence type="ECO:0000256" key="1">
    <source>
        <dbReference type="SAM" id="MobiDB-lite"/>
    </source>
</evidence>
<reference evidence="3" key="1">
    <citation type="submission" date="2023-04" db="EMBL/GenBank/DDBJ databases">
        <authorList>
            <consortium name="ELIXIR-Norway"/>
        </authorList>
    </citation>
    <scope>NUCLEOTIDE SEQUENCE [LARGE SCALE GENOMIC DNA]</scope>
</reference>
<keyword evidence="2" id="KW-1133">Transmembrane helix</keyword>
<keyword evidence="2" id="KW-0472">Membrane</keyword>
<feature type="compositionally biased region" description="Basic and acidic residues" evidence="1">
    <location>
        <begin position="1"/>
        <end position="13"/>
    </location>
</feature>
<gene>
    <name evidence="3" type="ORF">MRATA1EN1_LOCUS23057</name>
</gene>
<evidence type="ECO:0000313" key="3">
    <source>
        <dbReference type="EMBL" id="CAI9174095.1"/>
    </source>
</evidence>
<keyword evidence="2" id="KW-0812">Transmembrane</keyword>
<evidence type="ECO:0000313" key="4">
    <source>
        <dbReference type="Proteomes" id="UP001176941"/>
    </source>
</evidence>
<dbReference type="Proteomes" id="UP001176941">
    <property type="component" value="Chromosome 4"/>
</dbReference>
<protein>
    <submittedName>
        <fullName evidence="3">Uncharacterized protein</fullName>
    </submittedName>
</protein>
<proteinExistence type="predicted"/>
<accession>A0ABN8ZKQ3</accession>